<reference evidence="2 3" key="2">
    <citation type="journal article" date="2018" name="New Phytol.">
        <title>High intraspecific genome diversity in the model arbuscular mycorrhizal symbiont Rhizophagus irregularis.</title>
        <authorList>
            <person name="Chen E.C.H."/>
            <person name="Morin E."/>
            <person name="Beaudet D."/>
            <person name="Noel J."/>
            <person name="Yildirir G."/>
            <person name="Ndikumana S."/>
            <person name="Charron P."/>
            <person name="St-Onge C."/>
            <person name="Giorgi J."/>
            <person name="Kruger M."/>
            <person name="Marton T."/>
            <person name="Ropars J."/>
            <person name="Grigoriev I.V."/>
            <person name="Hainaut M."/>
            <person name="Henrissat B."/>
            <person name="Roux C."/>
            <person name="Martin F."/>
            <person name="Corradi N."/>
        </authorList>
    </citation>
    <scope>NUCLEOTIDE SEQUENCE [LARGE SCALE GENOMIC DNA]</scope>
    <source>
        <strain evidence="2 3">DAOM 197198</strain>
    </source>
</reference>
<organism evidence="2 3">
    <name type="scientific">Rhizophagus irregularis (strain DAOM 181602 / DAOM 197198 / MUCL 43194)</name>
    <name type="common">Arbuscular mycorrhizal fungus</name>
    <name type="synonym">Glomus intraradices</name>
    <dbReference type="NCBI Taxonomy" id="747089"/>
    <lineage>
        <taxon>Eukaryota</taxon>
        <taxon>Fungi</taxon>
        <taxon>Fungi incertae sedis</taxon>
        <taxon>Mucoromycota</taxon>
        <taxon>Glomeromycotina</taxon>
        <taxon>Glomeromycetes</taxon>
        <taxon>Glomerales</taxon>
        <taxon>Glomeraceae</taxon>
        <taxon>Rhizophagus</taxon>
    </lineage>
</organism>
<evidence type="ECO:0000313" key="3">
    <source>
        <dbReference type="Proteomes" id="UP000018888"/>
    </source>
</evidence>
<dbReference type="Proteomes" id="UP000018888">
    <property type="component" value="Unassembled WGS sequence"/>
</dbReference>
<dbReference type="AlphaFoldDB" id="A0A2P4QU00"/>
<name>A0A2P4QU00_RHIID</name>
<feature type="non-terminal residue" evidence="2">
    <location>
        <position position="119"/>
    </location>
</feature>
<keyword evidence="1" id="KW-0472">Membrane</keyword>
<keyword evidence="3" id="KW-1185">Reference proteome</keyword>
<dbReference type="VEuPathDB" id="FungiDB:RhiirFUN_024927"/>
<protein>
    <submittedName>
        <fullName evidence="2">Uncharacterized protein</fullName>
    </submittedName>
</protein>
<proteinExistence type="predicted"/>
<evidence type="ECO:0000256" key="1">
    <source>
        <dbReference type="SAM" id="Phobius"/>
    </source>
</evidence>
<gene>
    <name evidence="2" type="ORF">GLOIN_2v1510200</name>
</gene>
<accession>A0A2P4QU00</accession>
<keyword evidence="1" id="KW-0812">Transmembrane</keyword>
<sequence length="119" mass="13595">MERSSLTPKGLPELLILYNRIQQVWEFIFGEIKPPHCPDTVNKSVIKLAEFMKGSLYLIINIYGYVAGLEMYGILICGSEIKIFSIYLAYEGLYRFNLLSKVLLPTENANFLNIITSIL</sequence>
<reference evidence="2 3" key="1">
    <citation type="journal article" date="2013" name="Proc. Natl. Acad. Sci. U.S.A.">
        <title>Genome of an arbuscular mycorrhizal fungus provides insight into the oldest plant symbiosis.</title>
        <authorList>
            <person name="Tisserant E."/>
            <person name="Malbreil M."/>
            <person name="Kuo A."/>
            <person name="Kohler A."/>
            <person name="Symeonidi A."/>
            <person name="Balestrini R."/>
            <person name="Charron P."/>
            <person name="Duensing N."/>
            <person name="Frei Dit Frey N."/>
            <person name="Gianinazzi-Pearson V."/>
            <person name="Gilbert L.B."/>
            <person name="Handa Y."/>
            <person name="Herr J.R."/>
            <person name="Hijri M."/>
            <person name="Koul R."/>
            <person name="Kawaguchi M."/>
            <person name="Krajinski F."/>
            <person name="Lammers P.J."/>
            <person name="Masclaux F.G."/>
            <person name="Murat C."/>
            <person name="Morin E."/>
            <person name="Ndikumana S."/>
            <person name="Pagni M."/>
            <person name="Petitpierre D."/>
            <person name="Requena N."/>
            <person name="Rosikiewicz P."/>
            <person name="Riley R."/>
            <person name="Saito K."/>
            <person name="San Clemente H."/>
            <person name="Shapiro H."/>
            <person name="van Tuinen D."/>
            <person name="Becard G."/>
            <person name="Bonfante P."/>
            <person name="Paszkowski U."/>
            <person name="Shachar-Hill Y.Y."/>
            <person name="Tuskan G.A."/>
            <person name="Young P.W."/>
            <person name="Sanders I.R."/>
            <person name="Henrissat B."/>
            <person name="Rensing S.A."/>
            <person name="Grigoriev I.V."/>
            <person name="Corradi N."/>
            <person name="Roux C."/>
            <person name="Martin F."/>
        </authorList>
    </citation>
    <scope>NUCLEOTIDE SEQUENCE [LARGE SCALE GENOMIC DNA]</scope>
    <source>
        <strain evidence="2 3">DAOM 197198</strain>
    </source>
</reference>
<feature type="transmembrane region" description="Helical" evidence="1">
    <location>
        <begin position="56"/>
        <end position="75"/>
    </location>
</feature>
<keyword evidence="1" id="KW-1133">Transmembrane helix</keyword>
<dbReference type="EMBL" id="AUPC02000013">
    <property type="protein sequence ID" value="POG81028.1"/>
    <property type="molecule type" value="Genomic_DNA"/>
</dbReference>
<evidence type="ECO:0000313" key="2">
    <source>
        <dbReference type="EMBL" id="POG81028.1"/>
    </source>
</evidence>
<comment type="caution">
    <text evidence="2">The sequence shown here is derived from an EMBL/GenBank/DDBJ whole genome shotgun (WGS) entry which is preliminary data.</text>
</comment>